<dbReference type="RefSeq" id="XP_071936060.1">
    <property type="nucleotide sequence ID" value="XM_072079959.1"/>
</dbReference>
<dbReference type="GeneID" id="113731799"/>
<dbReference type="InterPro" id="IPR045026">
    <property type="entry name" value="LIMYB"/>
</dbReference>
<evidence type="ECO:0000259" key="2">
    <source>
        <dbReference type="Pfam" id="PF12776"/>
    </source>
</evidence>
<dbReference type="RefSeq" id="XP_027113032.2">
    <property type="nucleotide sequence ID" value="XM_027257231.2"/>
</dbReference>
<evidence type="ECO:0000313" key="10">
    <source>
        <dbReference type="RefSeq" id="XP_071936060.1"/>
    </source>
</evidence>
<evidence type="ECO:0000313" key="11">
    <source>
        <dbReference type="RefSeq" id="XP_071936061.1"/>
    </source>
</evidence>
<dbReference type="RefSeq" id="XP_071936061.1">
    <property type="nucleotide sequence ID" value="XM_072079960.1"/>
</dbReference>
<dbReference type="PANTHER" id="PTHR47584:SF14">
    <property type="entry name" value="L10-INTERACTING MYB DOMAIN-CONTAINING PROTEIN-LIKE"/>
    <property type="match status" value="1"/>
</dbReference>
<evidence type="ECO:0000313" key="13">
    <source>
        <dbReference type="RefSeq" id="XP_071936063.1"/>
    </source>
</evidence>
<feature type="domain" description="Myb/SANT-like" evidence="2">
    <location>
        <begin position="59"/>
        <end position="150"/>
    </location>
</feature>
<dbReference type="Proteomes" id="UP001652660">
    <property type="component" value="Chromosome 2e"/>
</dbReference>
<accession>A0A6P6WH11</accession>
<keyword evidence="3" id="KW-1185">Reference proteome</keyword>
<evidence type="ECO:0000313" key="6">
    <source>
        <dbReference type="RefSeq" id="XP_027113034.2"/>
    </source>
</evidence>
<reference evidence="4 5" key="2">
    <citation type="submission" date="2025-05" db="UniProtKB">
        <authorList>
            <consortium name="RefSeq"/>
        </authorList>
    </citation>
    <scope>IDENTIFICATION</scope>
    <source>
        <tissue evidence="4 5">Leaves</tissue>
    </source>
</reference>
<feature type="region of interest" description="Disordered" evidence="1">
    <location>
        <begin position="188"/>
        <end position="255"/>
    </location>
</feature>
<gene>
    <name evidence="4 5 6 7 8 9 10 11 12 13" type="primary">LOC113731799</name>
</gene>
<evidence type="ECO:0000313" key="5">
    <source>
        <dbReference type="RefSeq" id="XP_027113033.2"/>
    </source>
</evidence>
<evidence type="ECO:0000313" key="4">
    <source>
        <dbReference type="RefSeq" id="XP_027113032.2"/>
    </source>
</evidence>
<dbReference type="RefSeq" id="XP_071936063.1">
    <property type="nucleotide sequence ID" value="XM_072079962.1"/>
</dbReference>
<name>A0A6P6WH11_COFAR</name>
<organism evidence="3 4">
    <name type="scientific">Coffea arabica</name>
    <name type="common">Arabian coffee</name>
    <dbReference type="NCBI Taxonomy" id="13443"/>
    <lineage>
        <taxon>Eukaryota</taxon>
        <taxon>Viridiplantae</taxon>
        <taxon>Streptophyta</taxon>
        <taxon>Embryophyta</taxon>
        <taxon>Tracheophyta</taxon>
        <taxon>Spermatophyta</taxon>
        <taxon>Magnoliopsida</taxon>
        <taxon>eudicotyledons</taxon>
        <taxon>Gunneridae</taxon>
        <taxon>Pentapetalae</taxon>
        <taxon>asterids</taxon>
        <taxon>lamiids</taxon>
        <taxon>Gentianales</taxon>
        <taxon>Rubiaceae</taxon>
        <taxon>Ixoroideae</taxon>
        <taxon>Gardenieae complex</taxon>
        <taxon>Bertiereae - Coffeeae clade</taxon>
        <taxon>Coffeeae</taxon>
        <taxon>Coffea</taxon>
    </lineage>
</organism>
<dbReference type="RefSeq" id="XP_027113033.2">
    <property type="nucleotide sequence ID" value="XM_027257232.2"/>
</dbReference>
<dbReference type="RefSeq" id="XP_071936062.1">
    <property type="nucleotide sequence ID" value="XM_072079961.1"/>
</dbReference>
<sequence length="360" mass="40890">MPPVTRRAWKAFQRSRGLSTCSSKSAQGENDLQLCLTNYFREKKMSRPRVKYSEHNTFTPEHEIAFAQHLVNMHRNGEISSHNIGSRVIPEITRMLNETFGTSFPRNTIQSKYYALQNLTRLYISFKRRGTGMGWDSTNYTFMMDDDRWRHLLQVNKGYGRFYDRSCLVFYLLEEVFMNQGATGDLSAEHGLSPPNSEDELEMENAARRGRGKTAVDVSSSDEEVEVPTTRKGKGKVKKGKRKRKSGDMSTDSFFSGSSPQFQQYFRVLDSLETHLSCKNSSSMSGSVSSPSKTAHPPFDAYAELKAALAKLCALNLDINARLRVADALKDPSERAIWFTCKTDIDRLAFVRHRGFLSPV</sequence>
<protein>
    <submittedName>
        <fullName evidence="4 5">Uncharacterized protein isoform X1</fullName>
    </submittedName>
</protein>
<dbReference type="PANTHER" id="PTHR47584">
    <property type="match status" value="1"/>
</dbReference>
<dbReference type="AlphaFoldDB" id="A0A6P6WH11"/>
<evidence type="ECO:0000313" key="8">
    <source>
        <dbReference type="RefSeq" id="XP_027113039.2"/>
    </source>
</evidence>
<dbReference type="Pfam" id="PF12776">
    <property type="entry name" value="Myb_DNA-bind_3"/>
    <property type="match status" value="1"/>
</dbReference>
<dbReference type="InterPro" id="IPR024752">
    <property type="entry name" value="Myb/SANT-like_dom"/>
</dbReference>
<dbReference type="RefSeq" id="XP_027113036.2">
    <property type="nucleotide sequence ID" value="XM_027257235.2"/>
</dbReference>
<evidence type="ECO:0000313" key="3">
    <source>
        <dbReference type="Proteomes" id="UP001652660"/>
    </source>
</evidence>
<feature type="compositionally biased region" description="Basic residues" evidence="1">
    <location>
        <begin position="231"/>
        <end position="245"/>
    </location>
</feature>
<proteinExistence type="predicted"/>
<evidence type="ECO:0000313" key="9">
    <source>
        <dbReference type="RefSeq" id="XP_027113040.2"/>
    </source>
</evidence>
<evidence type="ECO:0000313" key="7">
    <source>
        <dbReference type="RefSeq" id="XP_027113036.2"/>
    </source>
</evidence>
<dbReference type="RefSeq" id="XP_027113034.2">
    <property type="nucleotide sequence ID" value="XM_027257233.2"/>
</dbReference>
<evidence type="ECO:0000256" key="1">
    <source>
        <dbReference type="SAM" id="MobiDB-lite"/>
    </source>
</evidence>
<reference evidence="3" key="1">
    <citation type="journal article" date="2025" name="Foods">
        <title>Unveiling the Microbial Signatures of Arabica Coffee Cherries: Insights into Ripeness Specific Diversity, Functional Traits, and Implications for Quality and Safety.</title>
        <authorList>
            <consortium name="RefSeq"/>
            <person name="Tenea G.N."/>
            <person name="Cifuentes V."/>
            <person name="Reyes P."/>
            <person name="Cevallos-Vallejos M."/>
        </authorList>
    </citation>
    <scope>NUCLEOTIDE SEQUENCE [LARGE SCALE GENOMIC DNA]</scope>
</reference>
<dbReference type="OrthoDB" id="4955136at2759"/>
<dbReference type="RefSeq" id="XP_027113039.2">
    <property type="nucleotide sequence ID" value="XM_027257238.2"/>
</dbReference>
<evidence type="ECO:0000313" key="12">
    <source>
        <dbReference type="RefSeq" id="XP_071936062.1"/>
    </source>
</evidence>
<dbReference type="RefSeq" id="XP_027113040.2">
    <property type="nucleotide sequence ID" value="XM_027257239.2"/>
</dbReference>